<gene>
    <name evidence="3" type="ORF">H8B09_00730</name>
</gene>
<name>A0ABR8MMM0_9BACL</name>
<feature type="chain" id="PRO_5047170344" description="Lipoprotein" evidence="2">
    <location>
        <begin position="30"/>
        <end position="165"/>
    </location>
</feature>
<dbReference type="EMBL" id="JACXZA010000001">
    <property type="protein sequence ID" value="MBD3917262.1"/>
    <property type="molecule type" value="Genomic_DNA"/>
</dbReference>
<evidence type="ECO:0008006" key="5">
    <source>
        <dbReference type="Google" id="ProtNLM"/>
    </source>
</evidence>
<dbReference type="RefSeq" id="WP_191201580.1">
    <property type="nucleotide sequence ID" value="NZ_JACXZA010000001.1"/>
</dbReference>
<feature type="signal peptide" evidence="2">
    <location>
        <begin position="1"/>
        <end position="29"/>
    </location>
</feature>
<protein>
    <recommendedName>
        <fullName evidence="5">Lipoprotein</fullName>
    </recommendedName>
</protein>
<reference evidence="3 4" key="1">
    <citation type="submission" date="2020-09" db="EMBL/GenBank/DDBJ databases">
        <title>Paenibacillus sp. strain PR3 16S rRNA gene Genome sequencing and assembly.</title>
        <authorList>
            <person name="Kim J."/>
        </authorList>
    </citation>
    <scope>NUCLEOTIDE SEQUENCE [LARGE SCALE GENOMIC DNA]</scope>
    <source>
        <strain evidence="3 4">PR3</strain>
    </source>
</reference>
<feature type="region of interest" description="Disordered" evidence="1">
    <location>
        <begin position="33"/>
        <end position="109"/>
    </location>
</feature>
<feature type="compositionally biased region" description="Low complexity" evidence="1">
    <location>
        <begin position="39"/>
        <end position="53"/>
    </location>
</feature>
<feature type="compositionally biased region" description="Polar residues" evidence="1">
    <location>
        <begin position="87"/>
        <end position="101"/>
    </location>
</feature>
<feature type="compositionally biased region" description="Polar residues" evidence="1">
    <location>
        <begin position="144"/>
        <end position="157"/>
    </location>
</feature>
<proteinExistence type="predicted"/>
<dbReference type="Proteomes" id="UP000609346">
    <property type="component" value="Unassembled WGS sequence"/>
</dbReference>
<sequence length="165" mass="17086">MNVLNQQRKSRTVRTIAASILLAALMTTAACGDKSKSLNNGSSVESSANGSESTGVAETGTADSDSDTESSDSDQSTQAGSGAEDATSASNNEVKQTTGTYNGLADSHSAEITTEEGVFVYQLTEQSEAQASAIPSNSKVKIEYTEQSSGDSSTRQLTKIEAVKE</sequence>
<keyword evidence="4" id="KW-1185">Reference proteome</keyword>
<organism evidence="3 4">
    <name type="scientific">Paenibacillus terricola</name>
    <dbReference type="NCBI Taxonomy" id="2763503"/>
    <lineage>
        <taxon>Bacteria</taxon>
        <taxon>Bacillati</taxon>
        <taxon>Bacillota</taxon>
        <taxon>Bacilli</taxon>
        <taxon>Bacillales</taxon>
        <taxon>Paenibacillaceae</taxon>
        <taxon>Paenibacillus</taxon>
    </lineage>
</organism>
<comment type="caution">
    <text evidence="3">The sequence shown here is derived from an EMBL/GenBank/DDBJ whole genome shotgun (WGS) entry which is preliminary data.</text>
</comment>
<feature type="region of interest" description="Disordered" evidence="1">
    <location>
        <begin position="144"/>
        <end position="165"/>
    </location>
</feature>
<keyword evidence="2" id="KW-0732">Signal</keyword>
<evidence type="ECO:0000313" key="4">
    <source>
        <dbReference type="Proteomes" id="UP000609346"/>
    </source>
</evidence>
<evidence type="ECO:0000256" key="1">
    <source>
        <dbReference type="SAM" id="MobiDB-lite"/>
    </source>
</evidence>
<evidence type="ECO:0000313" key="3">
    <source>
        <dbReference type="EMBL" id="MBD3917262.1"/>
    </source>
</evidence>
<accession>A0ABR8MMM0</accession>
<evidence type="ECO:0000256" key="2">
    <source>
        <dbReference type="SAM" id="SignalP"/>
    </source>
</evidence>